<reference evidence="1 2" key="1">
    <citation type="submission" date="2016-10" db="EMBL/GenBank/DDBJ databases">
        <authorList>
            <person name="de Groot N.N."/>
        </authorList>
    </citation>
    <scope>NUCLEOTIDE SEQUENCE [LARGE SCALE GENOMIC DNA]</scope>
    <source>
        <strain evidence="2">DSM 938 / 37b4</strain>
    </source>
</reference>
<dbReference type="NCBIfam" id="TIGR01634">
    <property type="entry name" value="tail_P2_I"/>
    <property type="match status" value="1"/>
</dbReference>
<dbReference type="EMBL" id="FNAY01000040">
    <property type="protein sequence ID" value="SDG21138.1"/>
    <property type="molecule type" value="Genomic_DNA"/>
</dbReference>
<accession>A0A1G7SDN3</accession>
<dbReference type="RefSeq" id="WP_254771561.1">
    <property type="nucleotide sequence ID" value="NZ_CP119563.1"/>
</dbReference>
<sequence length="238" mass="25861">MTDFAILLDADGAVLMDADGSTLVEIVAPLAPDFVDPDPVSSEDASIIPAAAVVSLLPANATRLERAIETLISQMLDLHCPVGALWSPRACPSALLPYLAWALSVDEWDSSWTDARKREVIAASIEIQRHKGTPWAIRRSLDLLGYGSAQIFERYAASRLDGTWLLDGSRSLSTGDHWAEYRVYLDAPITNKQAARVRKLLSSVAPAGCHLKELNYTRALNTLDGSWLLDGTYTLGVA</sequence>
<dbReference type="InterPro" id="IPR006521">
    <property type="entry name" value="Tail_protein_I"/>
</dbReference>
<evidence type="ECO:0000313" key="1">
    <source>
        <dbReference type="EMBL" id="SDG21138.1"/>
    </source>
</evidence>
<organism evidence="1 2">
    <name type="scientific">Rhodobacter capsulatus</name>
    <name type="common">Rhodopseudomonas capsulata</name>
    <dbReference type="NCBI Taxonomy" id="1061"/>
    <lineage>
        <taxon>Bacteria</taxon>
        <taxon>Pseudomonadati</taxon>
        <taxon>Pseudomonadota</taxon>
        <taxon>Alphaproteobacteria</taxon>
        <taxon>Rhodobacterales</taxon>
        <taxon>Rhodobacter group</taxon>
        <taxon>Rhodobacter</taxon>
    </lineage>
</organism>
<dbReference type="AlphaFoldDB" id="A0A1G7SDN3"/>
<proteinExistence type="predicted"/>
<dbReference type="Proteomes" id="UP000183812">
    <property type="component" value="Unassembled WGS sequence"/>
</dbReference>
<name>A0A1G7SDN3_RHOCA</name>
<evidence type="ECO:0000313" key="2">
    <source>
        <dbReference type="Proteomes" id="UP000183812"/>
    </source>
</evidence>
<gene>
    <name evidence="1" type="ORF">SAMN04244550_03592</name>
</gene>
<dbReference type="Pfam" id="PF09684">
    <property type="entry name" value="Tail_P2_I"/>
    <property type="match status" value="1"/>
</dbReference>
<protein>
    <submittedName>
        <fullName evidence="1">Phage tail protein, P2 protein I family</fullName>
    </submittedName>
</protein>